<feature type="transmembrane region" description="Helical" evidence="1">
    <location>
        <begin position="98"/>
        <end position="116"/>
    </location>
</feature>
<protein>
    <recommendedName>
        <fullName evidence="2">DUF6533 domain-containing protein</fullName>
    </recommendedName>
</protein>
<dbReference type="InterPro" id="IPR045340">
    <property type="entry name" value="DUF6533"/>
</dbReference>
<organism evidence="3 4">
    <name type="scientific">Rickenella mellea</name>
    <dbReference type="NCBI Taxonomy" id="50990"/>
    <lineage>
        <taxon>Eukaryota</taxon>
        <taxon>Fungi</taxon>
        <taxon>Dikarya</taxon>
        <taxon>Basidiomycota</taxon>
        <taxon>Agaricomycotina</taxon>
        <taxon>Agaricomycetes</taxon>
        <taxon>Hymenochaetales</taxon>
        <taxon>Rickenellaceae</taxon>
        <taxon>Rickenella</taxon>
    </lineage>
</organism>
<accession>A0A4Y7Q1Y7</accession>
<feature type="transmembrane region" description="Helical" evidence="1">
    <location>
        <begin position="48"/>
        <end position="68"/>
    </location>
</feature>
<keyword evidence="1" id="KW-1133">Transmembrane helix</keyword>
<feature type="transmembrane region" description="Helical" evidence="1">
    <location>
        <begin position="75"/>
        <end position="92"/>
    </location>
</feature>
<feature type="non-terminal residue" evidence="3">
    <location>
        <position position="129"/>
    </location>
</feature>
<dbReference type="VEuPathDB" id="FungiDB:BD410DRAFT_689966"/>
<feature type="non-terminal residue" evidence="3">
    <location>
        <position position="1"/>
    </location>
</feature>
<proteinExistence type="predicted"/>
<dbReference type="OrthoDB" id="2745134at2759"/>
<dbReference type="AlphaFoldDB" id="A0A4Y7Q1Y7"/>
<evidence type="ECO:0000256" key="1">
    <source>
        <dbReference type="SAM" id="Phobius"/>
    </source>
</evidence>
<sequence length="129" mass="14620">FLYYDYLLTIGQEIDFFWGRGITPASGLFFASRYFALLGNIPVILQTYAYWSPNVIQILILITRTYALYQRSRRVLVLTSFTAFCVIAFAAVSDWLGAAWAGVVVFDTEILILTVWKTVQMSKIGGGHF</sequence>
<evidence type="ECO:0000313" key="4">
    <source>
        <dbReference type="Proteomes" id="UP000294933"/>
    </source>
</evidence>
<keyword evidence="1" id="KW-0812">Transmembrane</keyword>
<keyword evidence="1" id="KW-0472">Membrane</keyword>
<evidence type="ECO:0000313" key="3">
    <source>
        <dbReference type="EMBL" id="TDL21341.1"/>
    </source>
</evidence>
<dbReference type="Pfam" id="PF20151">
    <property type="entry name" value="DUF6533"/>
    <property type="match status" value="1"/>
</dbReference>
<gene>
    <name evidence="3" type="ORF">BD410DRAFT_689966</name>
</gene>
<evidence type="ECO:0000259" key="2">
    <source>
        <dbReference type="Pfam" id="PF20151"/>
    </source>
</evidence>
<feature type="domain" description="DUF6533" evidence="2">
    <location>
        <begin position="1"/>
        <end position="38"/>
    </location>
</feature>
<reference evidence="3 4" key="1">
    <citation type="submission" date="2018-06" db="EMBL/GenBank/DDBJ databases">
        <title>A transcriptomic atlas of mushroom development highlights an independent origin of complex multicellularity.</title>
        <authorList>
            <consortium name="DOE Joint Genome Institute"/>
            <person name="Krizsan K."/>
            <person name="Almasi E."/>
            <person name="Merenyi Z."/>
            <person name="Sahu N."/>
            <person name="Viragh M."/>
            <person name="Koszo T."/>
            <person name="Mondo S."/>
            <person name="Kiss B."/>
            <person name="Balint B."/>
            <person name="Kues U."/>
            <person name="Barry K."/>
            <person name="Hegedus J.C."/>
            <person name="Henrissat B."/>
            <person name="Johnson J."/>
            <person name="Lipzen A."/>
            <person name="Ohm R."/>
            <person name="Nagy I."/>
            <person name="Pangilinan J."/>
            <person name="Yan J."/>
            <person name="Xiong Y."/>
            <person name="Grigoriev I.V."/>
            <person name="Hibbett D.S."/>
            <person name="Nagy L.G."/>
        </authorList>
    </citation>
    <scope>NUCLEOTIDE SEQUENCE [LARGE SCALE GENOMIC DNA]</scope>
    <source>
        <strain evidence="3 4">SZMC22713</strain>
    </source>
</reference>
<name>A0A4Y7Q1Y7_9AGAM</name>
<dbReference type="Proteomes" id="UP000294933">
    <property type="component" value="Unassembled WGS sequence"/>
</dbReference>
<keyword evidence="4" id="KW-1185">Reference proteome</keyword>
<dbReference type="EMBL" id="ML170181">
    <property type="protein sequence ID" value="TDL21341.1"/>
    <property type="molecule type" value="Genomic_DNA"/>
</dbReference>